<dbReference type="InterPro" id="IPR053024">
    <property type="entry name" value="Fungal_surface_NADase"/>
</dbReference>
<reference evidence="3 4" key="1">
    <citation type="submission" date="2016-05" db="EMBL/GenBank/DDBJ databases">
        <title>Genome sequencing of Trichophyton violaceum CMCC(F)T3l isolated from hair.</title>
        <authorList>
            <person name="Zhan P."/>
            <person name="Tao Y."/>
            <person name="Liu W."/>
        </authorList>
    </citation>
    <scope>NUCLEOTIDE SEQUENCE [LARGE SCALE GENOMIC DNA]</scope>
    <source>
        <strain evidence="4">CMCC(F)T3l</strain>
    </source>
</reference>
<evidence type="ECO:0000256" key="1">
    <source>
        <dbReference type="SAM" id="MobiDB-lite"/>
    </source>
</evidence>
<protein>
    <recommendedName>
        <fullName evidence="2">TNT domain-containing protein</fullName>
    </recommendedName>
</protein>
<dbReference type="PANTHER" id="PTHR42059:SF1">
    <property type="entry name" value="TNT DOMAIN-CONTAINING PROTEIN"/>
    <property type="match status" value="1"/>
</dbReference>
<comment type="caution">
    <text evidence="3">The sequence shown here is derived from an EMBL/GenBank/DDBJ whole genome shotgun (WGS) entry which is preliminary data.</text>
</comment>
<evidence type="ECO:0000313" key="3">
    <source>
        <dbReference type="EMBL" id="OAL71750.1"/>
    </source>
</evidence>
<dbReference type="PANTHER" id="PTHR42059">
    <property type="entry name" value="TNT DOMAIN-CONTAINING PROTEIN"/>
    <property type="match status" value="1"/>
</dbReference>
<keyword evidence="4" id="KW-1185">Reference proteome</keyword>
<sequence>MRSITHEKDEALKGVILFRISRLLRGSVGNSPSNKPGTISQTRDIFPKRCYPNPCKNIQYDPQHSDSVCGDPRLGPLTLPTRFPVSVETATYYRYGGLCADEFIMRWAGDLDPKKWFNYPDFDGFALDSQGKPIMSEATITKGRKLDRFGSPKGKFVAPLGSSYISRALPPPNLAPGKSGNYPDNYHVYEVMKPFAGFLGPVASWFGQPGFGSQIYLKVSVQELLDGGFLRELKEEEFDEPSEYSYDPSNQRGKA</sequence>
<proteinExistence type="predicted"/>
<dbReference type="Proteomes" id="UP000243519">
    <property type="component" value="Unassembled WGS sequence"/>
</dbReference>
<dbReference type="Pfam" id="PF14021">
    <property type="entry name" value="TNT"/>
    <property type="match status" value="1"/>
</dbReference>
<dbReference type="EMBL" id="LHPN01000005">
    <property type="protein sequence ID" value="OAL71750.1"/>
    <property type="molecule type" value="Genomic_DNA"/>
</dbReference>
<organism evidence="3 4">
    <name type="scientific">Trichophyton violaceum</name>
    <dbReference type="NCBI Taxonomy" id="34388"/>
    <lineage>
        <taxon>Eukaryota</taxon>
        <taxon>Fungi</taxon>
        <taxon>Dikarya</taxon>
        <taxon>Ascomycota</taxon>
        <taxon>Pezizomycotina</taxon>
        <taxon>Eurotiomycetes</taxon>
        <taxon>Eurotiomycetidae</taxon>
        <taxon>Onygenales</taxon>
        <taxon>Arthrodermataceae</taxon>
        <taxon>Trichophyton</taxon>
    </lineage>
</organism>
<dbReference type="OrthoDB" id="2923349at2759"/>
<dbReference type="InterPro" id="IPR025331">
    <property type="entry name" value="TNT"/>
</dbReference>
<dbReference type="AlphaFoldDB" id="A0A178FGU0"/>
<feature type="domain" description="TNT" evidence="2">
    <location>
        <begin position="139"/>
        <end position="232"/>
    </location>
</feature>
<feature type="region of interest" description="Disordered" evidence="1">
    <location>
        <begin position="236"/>
        <end position="255"/>
    </location>
</feature>
<accession>A0A178FGU0</accession>
<dbReference type="GO" id="GO:0050135">
    <property type="term" value="F:NADP+ nucleosidase activity"/>
    <property type="evidence" value="ECO:0007669"/>
    <property type="project" value="InterPro"/>
</dbReference>
<evidence type="ECO:0000259" key="2">
    <source>
        <dbReference type="Pfam" id="PF14021"/>
    </source>
</evidence>
<name>A0A178FGU0_TRIVO</name>
<gene>
    <name evidence="3" type="ORF">A7D00_3780</name>
</gene>
<evidence type="ECO:0000313" key="4">
    <source>
        <dbReference type="Proteomes" id="UP000243519"/>
    </source>
</evidence>